<keyword evidence="2" id="KW-1185">Reference proteome</keyword>
<comment type="caution">
    <text evidence="1">The sequence shown here is derived from an EMBL/GenBank/DDBJ whole genome shotgun (WGS) entry which is preliminary data.</text>
</comment>
<name>A0A8X6IJH9_9ARAC</name>
<dbReference type="AlphaFoldDB" id="A0A8X6IJH9"/>
<sequence>MARIMDPAEDVFILGMANPRYKWDFSPAGASPRSEVRNAISPKNLRSFGDLVPPTHCAILEQSFIAVPCPLKCPLLSPKHVFLLKSCYLFLRALGGCNRDTLSLVCEIRGYFVVMARIHLLSEKNK</sequence>
<dbReference type="Proteomes" id="UP000886998">
    <property type="component" value="Unassembled WGS sequence"/>
</dbReference>
<evidence type="ECO:0000313" key="1">
    <source>
        <dbReference type="EMBL" id="GFS47515.1"/>
    </source>
</evidence>
<evidence type="ECO:0000313" key="2">
    <source>
        <dbReference type="Proteomes" id="UP000886998"/>
    </source>
</evidence>
<protein>
    <submittedName>
        <fullName evidence="1">Uncharacterized protein</fullName>
    </submittedName>
</protein>
<proteinExistence type="predicted"/>
<dbReference type="EMBL" id="BMAV01026119">
    <property type="protein sequence ID" value="GFS47515.1"/>
    <property type="molecule type" value="Genomic_DNA"/>
</dbReference>
<gene>
    <name evidence="1" type="ORF">TNIN_207891</name>
</gene>
<reference evidence="1" key="1">
    <citation type="submission" date="2020-08" db="EMBL/GenBank/DDBJ databases">
        <title>Multicomponent nature underlies the extraordinary mechanical properties of spider dragline silk.</title>
        <authorList>
            <person name="Kono N."/>
            <person name="Nakamura H."/>
            <person name="Mori M."/>
            <person name="Yoshida Y."/>
            <person name="Ohtoshi R."/>
            <person name="Malay A.D."/>
            <person name="Moran D.A.P."/>
            <person name="Tomita M."/>
            <person name="Numata K."/>
            <person name="Arakawa K."/>
        </authorList>
    </citation>
    <scope>NUCLEOTIDE SEQUENCE</scope>
</reference>
<organism evidence="1 2">
    <name type="scientific">Trichonephila inaurata madagascariensis</name>
    <dbReference type="NCBI Taxonomy" id="2747483"/>
    <lineage>
        <taxon>Eukaryota</taxon>
        <taxon>Metazoa</taxon>
        <taxon>Ecdysozoa</taxon>
        <taxon>Arthropoda</taxon>
        <taxon>Chelicerata</taxon>
        <taxon>Arachnida</taxon>
        <taxon>Araneae</taxon>
        <taxon>Araneomorphae</taxon>
        <taxon>Entelegynae</taxon>
        <taxon>Araneoidea</taxon>
        <taxon>Nephilidae</taxon>
        <taxon>Trichonephila</taxon>
        <taxon>Trichonephila inaurata</taxon>
    </lineage>
</organism>
<accession>A0A8X6IJH9</accession>